<dbReference type="GO" id="GO:0006508">
    <property type="term" value="P:proteolysis"/>
    <property type="evidence" value="ECO:0007669"/>
    <property type="project" value="UniProtKB-KW"/>
</dbReference>
<dbReference type="AlphaFoldDB" id="A0A5B9E0B1"/>
<reference evidence="7 8" key="1">
    <citation type="submission" date="2019-08" db="EMBL/GenBank/DDBJ databases">
        <title>Complete genome sequence of Rhodanobacter glycinis strain T01E-68 isolated from tomato root.</title>
        <authorList>
            <person name="Weon H.-Y."/>
            <person name="Lee S.A."/>
        </authorList>
    </citation>
    <scope>NUCLEOTIDE SEQUENCE [LARGE SCALE GENOMIC DNA]</scope>
    <source>
        <strain evidence="7 8">T01E-68</strain>
    </source>
</reference>
<dbReference type="InterPro" id="IPR000064">
    <property type="entry name" value="NLP_P60_dom"/>
</dbReference>
<evidence type="ECO:0000259" key="6">
    <source>
        <dbReference type="PROSITE" id="PS51935"/>
    </source>
</evidence>
<dbReference type="Pfam" id="PF00877">
    <property type="entry name" value="NLPC_P60"/>
    <property type="match status" value="1"/>
</dbReference>
<feature type="chain" id="PRO_5023100584" evidence="5">
    <location>
        <begin position="23"/>
        <end position="468"/>
    </location>
</feature>
<dbReference type="KEGG" id="rgl:CS053_15440"/>
<gene>
    <name evidence="7" type="ORF">CS053_15440</name>
</gene>
<dbReference type="EMBL" id="CP042807">
    <property type="protein sequence ID" value="QEE25743.1"/>
    <property type="molecule type" value="Genomic_DNA"/>
</dbReference>
<dbReference type="PIRSF" id="PIRSF019015">
    <property type="entry name" value="P60_peptidase_YkfC"/>
    <property type="match status" value="1"/>
</dbReference>
<dbReference type="Proteomes" id="UP000321807">
    <property type="component" value="Chromosome"/>
</dbReference>
<accession>A0A5B9E0B1</accession>
<dbReference type="InterPro" id="IPR038765">
    <property type="entry name" value="Papain-like_cys_pep_sf"/>
</dbReference>
<dbReference type="SUPFAM" id="SSF54001">
    <property type="entry name" value="Cysteine proteinases"/>
    <property type="match status" value="1"/>
</dbReference>
<keyword evidence="2" id="KW-0645">Protease</keyword>
<evidence type="ECO:0000256" key="3">
    <source>
        <dbReference type="ARBA" id="ARBA00022801"/>
    </source>
</evidence>
<keyword evidence="5" id="KW-0732">Signal</keyword>
<feature type="domain" description="NlpC/P60" evidence="6">
    <location>
        <begin position="312"/>
        <end position="461"/>
    </location>
</feature>
<feature type="signal peptide" evidence="5">
    <location>
        <begin position="1"/>
        <end position="22"/>
    </location>
</feature>
<dbReference type="GO" id="GO:0008234">
    <property type="term" value="F:cysteine-type peptidase activity"/>
    <property type="evidence" value="ECO:0007669"/>
    <property type="project" value="UniProtKB-KW"/>
</dbReference>
<organism evidence="7 8">
    <name type="scientific">Rhodanobacter glycinis</name>
    <dbReference type="NCBI Taxonomy" id="582702"/>
    <lineage>
        <taxon>Bacteria</taxon>
        <taxon>Pseudomonadati</taxon>
        <taxon>Pseudomonadota</taxon>
        <taxon>Gammaproteobacteria</taxon>
        <taxon>Lysobacterales</taxon>
        <taxon>Rhodanobacteraceae</taxon>
        <taxon>Rhodanobacter</taxon>
    </lineage>
</organism>
<dbReference type="PROSITE" id="PS51935">
    <property type="entry name" value="NLPC_P60"/>
    <property type="match status" value="1"/>
</dbReference>
<evidence type="ECO:0000313" key="7">
    <source>
        <dbReference type="EMBL" id="QEE25743.1"/>
    </source>
</evidence>
<dbReference type="Pfam" id="PF12913">
    <property type="entry name" value="SH3_6"/>
    <property type="match status" value="1"/>
</dbReference>
<evidence type="ECO:0000256" key="5">
    <source>
        <dbReference type="SAM" id="SignalP"/>
    </source>
</evidence>
<comment type="similarity">
    <text evidence="1">Belongs to the peptidase C40 family.</text>
</comment>
<sequence>MKRSMFAALALAFVFAQAPLQARDATGTLPIPPSGVLGVGEAQLTPTFWIGLQATPDQPILTRAQIDAQNAKLRQLDPSMHDLAALPATVSRAQVAGWIEHRSKRPTHTLFDVHGQPVPKATLDGLMSELALGAIPAQQPVRYGLVVHRAALRSFPTMLRVFSRQGDTDIDRFQESAEFPGTPVAIVHTSRNGRWLFVISPRYAAWMEKKYVAEAPKNVVLGYAAKTPYRVVTGASVRTVFTPEQPAVSQLQLDMATRVPLLTTLPPDQPVNGQTPYTSYTLQLPMRKDDGSLALVPALLQKNTDTAGDYLPLTPRNLITQAFKFLGERYGWGHAYDGRDCSGFVSDVYRSMGVQMPRNTSDQGVSPALEHRLFTAADSHEVRLKAAMQLRLGDLVYIPGHVMMVLGQWQGQPWVIHDVLGMSYLKPDGSTAHVKLNAVSVTPLLPMLYGKDGTTFIDHMTSIVRMRR</sequence>
<evidence type="ECO:0000256" key="2">
    <source>
        <dbReference type="ARBA" id="ARBA00022670"/>
    </source>
</evidence>
<evidence type="ECO:0000313" key="8">
    <source>
        <dbReference type="Proteomes" id="UP000321807"/>
    </source>
</evidence>
<dbReference type="InterPro" id="IPR027017">
    <property type="entry name" value="P60_peptidase_YkfC"/>
</dbReference>
<evidence type="ECO:0000256" key="4">
    <source>
        <dbReference type="ARBA" id="ARBA00022807"/>
    </source>
</evidence>
<proteinExistence type="inferred from homology"/>
<evidence type="ECO:0000256" key="1">
    <source>
        <dbReference type="ARBA" id="ARBA00007074"/>
    </source>
</evidence>
<keyword evidence="4" id="KW-0788">Thiol protease</keyword>
<protein>
    <submittedName>
        <fullName evidence="7">NlpC-P60 family protein</fullName>
    </submittedName>
</protein>
<keyword evidence="3" id="KW-0378">Hydrolase</keyword>
<name>A0A5B9E0B1_9GAMM</name>
<dbReference type="RefSeq" id="WP_147628049.1">
    <property type="nucleotide sequence ID" value="NZ_CP042807.1"/>
</dbReference>
<dbReference type="InterPro" id="IPR039439">
    <property type="entry name" value="SH3b1_dom"/>
</dbReference>
<dbReference type="Gene3D" id="3.90.1720.10">
    <property type="entry name" value="endopeptidase domain like (from Nostoc punctiforme)"/>
    <property type="match status" value="1"/>
</dbReference>